<dbReference type="PRINTS" id="PR00169">
    <property type="entry name" value="KCHANNEL"/>
</dbReference>
<feature type="domain" description="Ion transport" evidence="6">
    <location>
        <begin position="44"/>
        <end position="273"/>
    </location>
</feature>
<dbReference type="PANTHER" id="PTHR47735">
    <property type="entry name" value="POTASSIUM VOLTAGE-GATED CHANNEL SUBFAMILY KQT MEMBER 4"/>
    <property type="match status" value="1"/>
</dbReference>
<feature type="transmembrane region" description="Helical" evidence="5">
    <location>
        <begin position="114"/>
        <end position="134"/>
    </location>
</feature>
<dbReference type="Gene3D" id="1.10.287.70">
    <property type="match status" value="1"/>
</dbReference>
<feature type="transmembrane region" description="Helical" evidence="5">
    <location>
        <begin position="40"/>
        <end position="59"/>
    </location>
</feature>
<feature type="transmembrane region" description="Helical" evidence="5">
    <location>
        <begin position="178"/>
        <end position="198"/>
    </location>
</feature>
<dbReference type="InterPro" id="IPR005821">
    <property type="entry name" value="Ion_trans_dom"/>
</dbReference>
<gene>
    <name evidence="9" type="ORF">HFQ381_LOCUS13930</name>
    <name evidence="8" type="ORF">LUA448_LOCUS2415</name>
    <name evidence="7" type="ORF">TIS948_LOCUS11900</name>
</gene>
<dbReference type="GO" id="GO:0005249">
    <property type="term" value="F:voltage-gated potassium channel activity"/>
    <property type="evidence" value="ECO:0007669"/>
    <property type="project" value="InterPro"/>
</dbReference>
<dbReference type="OrthoDB" id="415460at2759"/>
<feature type="transmembrane region" description="Helical" evidence="5">
    <location>
        <begin position="71"/>
        <end position="93"/>
    </location>
</feature>
<protein>
    <recommendedName>
        <fullName evidence="6">Ion transport domain-containing protein</fullName>
    </recommendedName>
</protein>
<dbReference type="InterPro" id="IPR003937">
    <property type="entry name" value="K_chnl_volt-dep_KCNQ"/>
</dbReference>
<evidence type="ECO:0000313" key="9">
    <source>
        <dbReference type="EMBL" id="CAF4307053.1"/>
    </source>
</evidence>
<name>A0A820IHH8_9BILA</name>
<evidence type="ECO:0000256" key="3">
    <source>
        <dbReference type="ARBA" id="ARBA00022989"/>
    </source>
</evidence>
<comment type="caution">
    <text evidence="9">The sequence shown here is derived from an EMBL/GenBank/DDBJ whole genome shotgun (WGS) entry which is preliminary data.</text>
</comment>
<dbReference type="EMBL" id="CAJOBO010000893">
    <property type="protein sequence ID" value="CAF4307053.1"/>
    <property type="molecule type" value="Genomic_DNA"/>
</dbReference>
<dbReference type="Proteomes" id="UP000663851">
    <property type="component" value="Unassembled WGS sequence"/>
</dbReference>
<dbReference type="PANTHER" id="PTHR47735:SF9">
    <property type="entry name" value="POTASSIUM VOLTAGE-GATED CHANNEL SUBFAMILY KQT MEMBER 4-LIKE ISOFORM X1"/>
    <property type="match status" value="1"/>
</dbReference>
<dbReference type="Gene3D" id="1.20.120.350">
    <property type="entry name" value="Voltage-gated potassium channels. Chain C"/>
    <property type="match status" value="1"/>
</dbReference>
<evidence type="ECO:0000256" key="1">
    <source>
        <dbReference type="ARBA" id="ARBA00004141"/>
    </source>
</evidence>
<dbReference type="GO" id="GO:0008076">
    <property type="term" value="C:voltage-gated potassium channel complex"/>
    <property type="evidence" value="ECO:0007669"/>
    <property type="project" value="TreeGrafter"/>
</dbReference>
<evidence type="ECO:0000313" key="7">
    <source>
        <dbReference type="EMBL" id="CAF3190118.1"/>
    </source>
</evidence>
<dbReference type="AlphaFoldDB" id="A0A820IHH8"/>
<dbReference type="EMBL" id="CAJNXB010001720">
    <property type="protein sequence ID" value="CAF3190118.1"/>
    <property type="molecule type" value="Genomic_DNA"/>
</dbReference>
<organism evidence="9 10">
    <name type="scientific">Rotaria socialis</name>
    <dbReference type="NCBI Taxonomy" id="392032"/>
    <lineage>
        <taxon>Eukaryota</taxon>
        <taxon>Metazoa</taxon>
        <taxon>Spiralia</taxon>
        <taxon>Gnathifera</taxon>
        <taxon>Rotifera</taxon>
        <taxon>Eurotatoria</taxon>
        <taxon>Bdelloidea</taxon>
        <taxon>Philodinida</taxon>
        <taxon>Philodinidae</taxon>
        <taxon>Rotaria</taxon>
    </lineage>
</organism>
<evidence type="ECO:0000259" key="6">
    <source>
        <dbReference type="Pfam" id="PF00520"/>
    </source>
</evidence>
<accession>A0A820IHH8</accession>
<dbReference type="Proteomes" id="UP000663833">
    <property type="component" value="Unassembled WGS sequence"/>
</dbReference>
<evidence type="ECO:0000256" key="4">
    <source>
        <dbReference type="ARBA" id="ARBA00023136"/>
    </source>
</evidence>
<keyword evidence="4 5" id="KW-0472">Membrane</keyword>
<evidence type="ECO:0000313" key="8">
    <source>
        <dbReference type="EMBL" id="CAF3204315.1"/>
    </source>
</evidence>
<keyword evidence="2 5" id="KW-0812">Transmembrane</keyword>
<evidence type="ECO:0000256" key="5">
    <source>
        <dbReference type="SAM" id="Phobius"/>
    </source>
</evidence>
<feature type="transmembrane region" description="Helical" evidence="5">
    <location>
        <begin position="244"/>
        <end position="270"/>
    </location>
</feature>
<evidence type="ECO:0000256" key="2">
    <source>
        <dbReference type="ARBA" id="ARBA00022692"/>
    </source>
</evidence>
<proteinExistence type="predicted"/>
<evidence type="ECO:0000313" key="10">
    <source>
        <dbReference type="Proteomes" id="UP000663851"/>
    </source>
</evidence>
<dbReference type="Proteomes" id="UP000663825">
    <property type="component" value="Unassembled WGS sequence"/>
</dbReference>
<dbReference type="EMBL" id="CAJNYD010000062">
    <property type="protein sequence ID" value="CAF3204315.1"/>
    <property type="molecule type" value="Genomic_DNA"/>
</dbReference>
<reference evidence="9" key="1">
    <citation type="submission" date="2021-02" db="EMBL/GenBank/DDBJ databases">
        <authorList>
            <person name="Nowell W R."/>
        </authorList>
    </citation>
    <scope>NUCLEOTIDE SEQUENCE</scope>
</reference>
<dbReference type="SUPFAM" id="SSF81324">
    <property type="entry name" value="Voltage-gated potassium channels"/>
    <property type="match status" value="1"/>
</dbReference>
<dbReference type="InterPro" id="IPR027359">
    <property type="entry name" value="Volt_channel_dom_sf"/>
</dbReference>
<comment type="subcellular location">
    <subcellularLocation>
        <location evidence="1">Membrane</location>
        <topology evidence="1">Multi-pass membrane protein</topology>
    </subcellularLocation>
</comment>
<keyword evidence="3 5" id="KW-1133">Transmembrane helix</keyword>
<sequence length="374" mass="44151">MQNESELFLPSRLDKTRQRRFHRAPWLSSRLFHLFEQSSLYGCFLFLAFSVAVVVGTRTTYEEYHESSVSILFYIELTLCVYCLIEFILRTYASESRSRYQGLHGKIQFFYEHYVIVDLVLLISYATIFTSYLIKFYDTPKYFLHGLRFLQLLRFISLDRYIKSIPLISFIIWQYRRVILAAVYICILLLLPTAYFLWLVERHIETNGQFFFKTYTDSVWFTINSMATIGYGDTWPQTLTGRTLTASLCCIGLVLWTLPAGIISAGLTSIDEKRRESERLLRPAARLILAWWRLQTIKNQSRTTCGKQQVNGKCKQFIARLLYARLRREFRRCHYGTNDAYDVQLRVDIDRIFHCLQTIKQKLDAVDEKCLTDL</sequence>
<dbReference type="Pfam" id="PF00520">
    <property type="entry name" value="Ion_trans"/>
    <property type="match status" value="1"/>
</dbReference>